<accession>A0A1A9KGK6</accession>
<dbReference type="AlphaFoldDB" id="A0A1A9KGK6"/>
<proteinExistence type="predicted"/>
<dbReference type="RefSeq" id="WP_009616491.1">
    <property type="nucleotide sequence ID" value="NZ_BDGS01000001.1"/>
</dbReference>
<sequence>MDARTPPAAVPESEIALLANILALATRNMSALSTLIGQLSLELGRSADPHLQQVGQRALNDIAHLAGDLETQWELIGSLARFCPLLKRSQLKPEPLLTEIHITELPSAE</sequence>
<name>A0A1A9KGK6_9PSED</name>
<dbReference type="Proteomes" id="UP000077748">
    <property type="component" value="Chromosome"/>
</dbReference>
<evidence type="ECO:0000313" key="2">
    <source>
        <dbReference type="Proteomes" id="UP000077748"/>
    </source>
</evidence>
<organism evidence="1 2">
    <name type="scientific">Pseudomonas citronellolis</name>
    <dbReference type="NCBI Taxonomy" id="53408"/>
    <lineage>
        <taxon>Bacteria</taxon>
        <taxon>Pseudomonadati</taxon>
        <taxon>Pseudomonadota</taxon>
        <taxon>Gammaproteobacteria</taxon>
        <taxon>Pseudomonadales</taxon>
        <taxon>Pseudomonadaceae</taxon>
        <taxon>Pseudomonas</taxon>
    </lineage>
</organism>
<evidence type="ECO:0000313" key="1">
    <source>
        <dbReference type="EMBL" id="ANI16946.1"/>
    </source>
</evidence>
<protein>
    <submittedName>
        <fullName evidence="1">Uncharacterized protein</fullName>
    </submittedName>
</protein>
<reference evidence="1 2" key="1">
    <citation type="submission" date="2016-05" db="EMBL/GenBank/DDBJ databases">
        <title>Genome Sequence of Pseudomonas citronellolis Strain SJTE-3, an Estrogens and Persistent Organic Pollutants degradation strain.</title>
        <authorList>
            <person name="Liang R."/>
        </authorList>
    </citation>
    <scope>NUCLEOTIDE SEQUENCE [LARGE SCALE GENOMIC DNA]</scope>
    <source>
        <strain evidence="1 2">SJTE-3</strain>
    </source>
</reference>
<gene>
    <name evidence="1" type="ORF">A9C11_24525</name>
</gene>
<dbReference type="EMBL" id="CP015878">
    <property type="protein sequence ID" value="ANI16946.1"/>
    <property type="molecule type" value="Genomic_DNA"/>
</dbReference>